<keyword evidence="3" id="KW-0472">Membrane</keyword>
<evidence type="ECO:0000256" key="4">
    <source>
        <dbReference type="ARBA" id="ARBA00038306"/>
    </source>
</evidence>
<dbReference type="SUPFAM" id="SSF56925">
    <property type="entry name" value="OMPA-like"/>
    <property type="match status" value="1"/>
</dbReference>
<evidence type="ECO:0000256" key="3">
    <source>
        <dbReference type="ARBA" id="ARBA00023136"/>
    </source>
</evidence>
<gene>
    <name evidence="7" type="ORF">JIP62_08725</name>
</gene>
<dbReference type="EMBL" id="CP067977">
    <property type="protein sequence ID" value="QQQ20067.1"/>
    <property type="molecule type" value="Genomic_DNA"/>
</dbReference>
<evidence type="ECO:0000256" key="5">
    <source>
        <dbReference type="SAM" id="SignalP"/>
    </source>
</evidence>
<evidence type="ECO:0000256" key="1">
    <source>
        <dbReference type="ARBA" id="ARBA00004370"/>
    </source>
</evidence>
<name>A0ABX7BR14_9CAUL</name>
<reference evidence="7 8" key="1">
    <citation type="submission" date="2021-01" db="EMBL/GenBank/DDBJ databases">
        <title>Brevundimonas vitis sp. nov., an bacterium isolated from grape (Vitis vinifera).</title>
        <authorList>
            <person name="Jiang L."/>
            <person name="Lee J."/>
        </authorList>
    </citation>
    <scope>NUCLEOTIDE SEQUENCE [LARGE SCALE GENOMIC DNA]</scope>
    <source>
        <strain evidence="7 8">GRTSA-9</strain>
    </source>
</reference>
<feature type="chain" id="PRO_5047348759" evidence="5">
    <location>
        <begin position="25"/>
        <end position="277"/>
    </location>
</feature>
<dbReference type="PANTHER" id="PTHR34001:SF3">
    <property type="entry name" value="BLL7405 PROTEIN"/>
    <property type="match status" value="1"/>
</dbReference>
<keyword evidence="8" id="KW-1185">Reference proteome</keyword>
<sequence length="277" mass="29169">MMKTMISAASLALLVVAGASPVLAQDWSGPYVGVYGGYLETGEEEDERLIFDRDFDGQFDDTVVLNGTNNSAFSPGSCDGVGLSNSAAGGCDSDSNGVEGGVRAGWDWQFGNFVVGGVAEISAVKSEDSVTSFSTTPASYIITSEIEHMAALRARLGYAFGPVLVYGTGGAAYAKVNNSFYTTNGANTFTARTDEDDADGYQAGAGMEWKLAPNLSLVGEYLYTSLEADPYVIRVGPGTAPATNPFILPPNTAGTDLRRSNDNYDIHAFRIGMNVSF</sequence>
<keyword evidence="2 5" id="KW-0732">Signal</keyword>
<comment type="subcellular location">
    <subcellularLocation>
        <location evidence="1">Membrane</location>
    </subcellularLocation>
</comment>
<dbReference type="InterPro" id="IPR011250">
    <property type="entry name" value="OMP/PagP_B-barrel"/>
</dbReference>
<dbReference type="Pfam" id="PF13505">
    <property type="entry name" value="OMP_b-brl"/>
    <property type="match status" value="1"/>
</dbReference>
<proteinExistence type="inferred from homology"/>
<dbReference type="Gene3D" id="2.40.160.20">
    <property type="match status" value="1"/>
</dbReference>
<dbReference type="Proteomes" id="UP000595448">
    <property type="component" value="Chromosome"/>
</dbReference>
<dbReference type="InterPro" id="IPR027385">
    <property type="entry name" value="Beta-barrel_OMP"/>
</dbReference>
<evidence type="ECO:0000256" key="2">
    <source>
        <dbReference type="ARBA" id="ARBA00022729"/>
    </source>
</evidence>
<feature type="domain" description="Outer membrane protein beta-barrel" evidence="6">
    <location>
        <begin position="10"/>
        <end position="277"/>
    </location>
</feature>
<evidence type="ECO:0000313" key="8">
    <source>
        <dbReference type="Proteomes" id="UP000595448"/>
    </source>
</evidence>
<dbReference type="PANTHER" id="PTHR34001">
    <property type="entry name" value="BLL7405 PROTEIN"/>
    <property type="match status" value="1"/>
</dbReference>
<comment type="similarity">
    <text evidence="4">Belongs to the Omp25/RopB family.</text>
</comment>
<evidence type="ECO:0000313" key="7">
    <source>
        <dbReference type="EMBL" id="QQQ20067.1"/>
    </source>
</evidence>
<evidence type="ECO:0000259" key="6">
    <source>
        <dbReference type="Pfam" id="PF13505"/>
    </source>
</evidence>
<feature type="signal peptide" evidence="5">
    <location>
        <begin position="1"/>
        <end position="24"/>
    </location>
</feature>
<dbReference type="InterPro" id="IPR051692">
    <property type="entry name" value="OMP-like"/>
</dbReference>
<accession>A0ABX7BR14</accession>
<protein>
    <submittedName>
        <fullName evidence="7">Porin family protein</fullName>
    </submittedName>
</protein>
<organism evidence="7 8">
    <name type="scientific">Brevundimonas vitisensis</name>
    <dbReference type="NCBI Taxonomy" id="2800818"/>
    <lineage>
        <taxon>Bacteria</taxon>
        <taxon>Pseudomonadati</taxon>
        <taxon>Pseudomonadota</taxon>
        <taxon>Alphaproteobacteria</taxon>
        <taxon>Caulobacterales</taxon>
        <taxon>Caulobacteraceae</taxon>
        <taxon>Brevundimonas</taxon>
    </lineage>
</organism>